<protein>
    <submittedName>
        <fullName evidence="2">Uncharacterized protein</fullName>
    </submittedName>
</protein>
<reference evidence="2 3" key="1">
    <citation type="submission" date="2021-06" db="EMBL/GenBank/DDBJ databases">
        <title>A haploid diamondback moth (Plutella xylostella L.) genome assembly resolves 31 chromosomes and identifies a diamide resistance mutation.</title>
        <authorList>
            <person name="Ward C.M."/>
            <person name="Perry K.D."/>
            <person name="Baker G."/>
            <person name="Powis K."/>
            <person name="Heckel D.G."/>
            <person name="Baxter S.W."/>
        </authorList>
    </citation>
    <scope>NUCLEOTIDE SEQUENCE [LARGE SCALE GENOMIC DNA]</scope>
    <source>
        <strain evidence="2 3">LV</strain>
        <tissue evidence="2">Single pupa</tissue>
    </source>
</reference>
<feature type="region of interest" description="Disordered" evidence="1">
    <location>
        <begin position="1"/>
        <end position="43"/>
    </location>
</feature>
<sequence length="136" mass="15230">MTSAASVRAAHKRINTGAPPAPPHSPATALTERTRDKTETANLNQTSVMVVKMETVAALDVYPAKAEYDCSRRQKARKTLPALVEDDSEPEYEEEQPRSPLMMRADQLRRQHSVSPPRRQRANRLVLPSLSEDEEP</sequence>
<evidence type="ECO:0000256" key="1">
    <source>
        <dbReference type="SAM" id="MobiDB-lite"/>
    </source>
</evidence>
<name>A0ABQ7QHT2_PLUXY</name>
<dbReference type="Proteomes" id="UP000823941">
    <property type="component" value="Chromosome 14"/>
</dbReference>
<feature type="region of interest" description="Disordered" evidence="1">
    <location>
        <begin position="71"/>
        <end position="136"/>
    </location>
</feature>
<evidence type="ECO:0000313" key="2">
    <source>
        <dbReference type="EMBL" id="KAG7304749.1"/>
    </source>
</evidence>
<dbReference type="EMBL" id="JAHIBW010000014">
    <property type="protein sequence ID" value="KAG7304749.1"/>
    <property type="molecule type" value="Genomic_DNA"/>
</dbReference>
<gene>
    <name evidence="2" type="ORF">JYU34_010103</name>
</gene>
<organism evidence="2 3">
    <name type="scientific">Plutella xylostella</name>
    <name type="common">Diamondback moth</name>
    <name type="synonym">Plutella maculipennis</name>
    <dbReference type="NCBI Taxonomy" id="51655"/>
    <lineage>
        <taxon>Eukaryota</taxon>
        <taxon>Metazoa</taxon>
        <taxon>Ecdysozoa</taxon>
        <taxon>Arthropoda</taxon>
        <taxon>Hexapoda</taxon>
        <taxon>Insecta</taxon>
        <taxon>Pterygota</taxon>
        <taxon>Neoptera</taxon>
        <taxon>Endopterygota</taxon>
        <taxon>Lepidoptera</taxon>
        <taxon>Glossata</taxon>
        <taxon>Ditrysia</taxon>
        <taxon>Yponomeutoidea</taxon>
        <taxon>Plutellidae</taxon>
        <taxon>Plutella</taxon>
    </lineage>
</organism>
<accession>A0ABQ7QHT2</accession>
<keyword evidence="3" id="KW-1185">Reference proteome</keyword>
<comment type="caution">
    <text evidence="2">The sequence shown here is derived from an EMBL/GenBank/DDBJ whole genome shotgun (WGS) entry which is preliminary data.</text>
</comment>
<feature type="compositionally biased region" description="Acidic residues" evidence="1">
    <location>
        <begin position="84"/>
        <end position="94"/>
    </location>
</feature>
<evidence type="ECO:0000313" key="3">
    <source>
        <dbReference type="Proteomes" id="UP000823941"/>
    </source>
</evidence>
<proteinExistence type="predicted"/>